<keyword evidence="1" id="KW-0175">Coiled coil</keyword>
<organism evidence="2 3">
    <name type="scientific">Tagetes erecta</name>
    <name type="common">African marigold</name>
    <dbReference type="NCBI Taxonomy" id="13708"/>
    <lineage>
        <taxon>Eukaryota</taxon>
        <taxon>Viridiplantae</taxon>
        <taxon>Streptophyta</taxon>
        <taxon>Embryophyta</taxon>
        <taxon>Tracheophyta</taxon>
        <taxon>Spermatophyta</taxon>
        <taxon>Magnoliopsida</taxon>
        <taxon>eudicotyledons</taxon>
        <taxon>Gunneridae</taxon>
        <taxon>Pentapetalae</taxon>
        <taxon>asterids</taxon>
        <taxon>campanulids</taxon>
        <taxon>Asterales</taxon>
        <taxon>Asteraceae</taxon>
        <taxon>Asteroideae</taxon>
        <taxon>Heliantheae alliance</taxon>
        <taxon>Tageteae</taxon>
        <taxon>Tagetes</taxon>
    </lineage>
</organism>
<dbReference type="EMBL" id="JAUHHV010000004">
    <property type="protein sequence ID" value="KAK1427919.1"/>
    <property type="molecule type" value="Genomic_DNA"/>
</dbReference>
<accession>A0AAD8KR74</accession>
<feature type="coiled-coil region" evidence="1">
    <location>
        <begin position="92"/>
        <end position="182"/>
    </location>
</feature>
<evidence type="ECO:0000256" key="1">
    <source>
        <dbReference type="SAM" id="Coils"/>
    </source>
</evidence>
<protein>
    <submittedName>
        <fullName evidence="2">Uncharacterized protein</fullName>
    </submittedName>
</protein>
<dbReference type="Proteomes" id="UP001229421">
    <property type="component" value="Unassembled WGS sequence"/>
</dbReference>
<evidence type="ECO:0000313" key="2">
    <source>
        <dbReference type="EMBL" id="KAK1427919.1"/>
    </source>
</evidence>
<keyword evidence="3" id="KW-1185">Reference proteome</keyword>
<evidence type="ECO:0000313" key="3">
    <source>
        <dbReference type="Proteomes" id="UP001229421"/>
    </source>
</evidence>
<reference evidence="2" key="1">
    <citation type="journal article" date="2023" name="bioRxiv">
        <title>Improved chromosome-level genome assembly for marigold (Tagetes erecta).</title>
        <authorList>
            <person name="Jiang F."/>
            <person name="Yuan L."/>
            <person name="Wang S."/>
            <person name="Wang H."/>
            <person name="Xu D."/>
            <person name="Wang A."/>
            <person name="Fan W."/>
        </authorList>
    </citation>
    <scope>NUCLEOTIDE SEQUENCE</scope>
    <source>
        <strain evidence="2">WSJ</strain>
        <tissue evidence="2">Leaf</tissue>
    </source>
</reference>
<sequence length="283" mass="31788">MIVEEPDIVEEVYVPEQIDVVQIAQEVAAEVETVAQTVDDTNDCLIVSDPVDIATSSKAAEHAGLVLPPNRCGMLHEQLKESSPKVGSSVDLNEEEDKVFHLERMVAKLLDANAQLKASNERKKKRLEEFWATHQKNLETFKALDEDHEKLKVDHEKLKADYEELQAACNTLRAEKEVLEKWIKEEEPVRSDSDKDFVVEENVGVSETPRDVAVYQTRSQRSKTVTEQIVESVPVPDEAADSVNLDKAEGKRKLDAVPEIFGEEVSVKKAKTNETVQIETIQS</sequence>
<comment type="caution">
    <text evidence="2">The sequence shown here is derived from an EMBL/GenBank/DDBJ whole genome shotgun (WGS) entry which is preliminary data.</text>
</comment>
<gene>
    <name evidence="2" type="ORF">QVD17_16668</name>
</gene>
<dbReference type="AlphaFoldDB" id="A0AAD8KR74"/>
<proteinExistence type="predicted"/>
<name>A0AAD8KR74_TARER</name>